<accession>A0A9X3EC12</accession>
<comment type="caution">
    <text evidence="10">The sequence shown here is derived from an EMBL/GenBank/DDBJ whole genome shotgun (WGS) entry which is preliminary data.</text>
</comment>
<dbReference type="SUPFAM" id="SSF51735">
    <property type="entry name" value="NAD(P)-binding Rossmann-fold domains"/>
    <property type="match status" value="1"/>
</dbReference>
<evidence type="ECO:0000256" key="8">
    <source>
        <dbReference type="RuleBase" id="RU361277"/>
    </source>
</evidence>
<dbReference type="Gene3D" id="3.40.50.720">
    <property type="entry name" value="NAD(P)-binding Rossmann-like Domain"/>
    <property type="match status" value="1"/>
</dbReference>
<dbReference type="EMBL" id="JAPNOA010000019">
    <property type="protein sequence ID" value="MCY0964818.1"/>
    <property type="molecule type" value="Genomic_DNA"/>
</dbReference>
<dbReference type="InterPro" id="IPR029752">
    <property type="entry name" value="D-isomer_DH_CS1"/>
</dbReference>
<dbReference type="Gene3D" id="3.90.180.10">
    <property type="entry name" value="Medium-chain alcohol dehydrogenases, catalytic domain"/>
    <property type="match status" value="1"/>
</dbReference>
<dbReference type="InterPro" id="IPR036291">
    <property type="entry name" value="NAD(P)-bd_dom_sf"/>
</dbReference>
<evidence type="ECO:0000256" key="3">
    <source>
        <dbReference type="ARBA" id="ARBA00022723"/>
    </source>
</evidence>
<evidence type="ECO:0000256" key="4">
    <source>
        <dbReference type="ARBA" id="ARBA00022833"/>
    </source>
</evidence>
<dbReference type="InterPro" id="IPR011032">
    <property type="entry name" value="GroES-like_sf"/>
</dbReference>
<gene>
    <name evidence="10" type="ORF">OUO13_06440</name>
</gene>
<dbReference type="FunFam" id="3.40.50.720:FF:000022">
    <property type="entry name" value="Cinnamyl alcohol dehydrogenase"/>
    <property type="match status" value="1"/>
</dbReference>
<evidence type="ECO:0000256" key="7">
    <source>
        <dbReference type="ARBA" id="ARBA00024074"/>
    </source>
</evidence>
<proteinExistence type="inferred from homology"/>
<evidence type="ECO:0000256" key="1">
    <source>
        <dbReference type="ARBA" id="ARBA00001947"/>
    </source>
</evidence>
<name>A0A9X3EC12_9GAMM</name>
<reference evidence="10" key="1">
    <citation type="submission" date="2022-11" db="EMBL/GenBank/DDBJ databases">
        <title>Parathalassolutuus dongxingensis gen. nov., sp. nov., a novel member of family Oceanospirillaceae isolated from a coastal shrimp pond in Guangxi, China.</title>
        <authorList>
            <person name="Chen H."/>
        </authorList>
    </citation>
    <scope>NUCLEOTIDE SEQUENCE</scope>
    <source>
        <strain evidence="10">G-43</strain>
    </source>
</reference>
<dbReference type="EC" id="1.1.1.2" evidence="7"/>
<dbReference type="Proteomes" id="UP001150830">
    <property type="component" value="Unassembled WGS sequence"/>
</dbReference>
<keyword evidence="4 8" id="KW-0862">Zinc</keyword>
<comment type="cofactor">
    <cofactor evidence="1 8">
        <name>Zn(2+)</name>
        <dbReference type="ChEBI" id="CHEBI:29105"/>
    </cofactor>
</comment>
<organism evidence="10 11">
    <name type="scientific">Parathalassolituus penaei</name>
    <dbReference type="NCBI Taxonomy" id="2997323"/>
    <lineage>
        <taxon>Bacteria</taxon>
        <taxon>Pseudomonadati</taxon>
        <taxon>Pseudomonadota</taxon>
        <taxon>Gammaproteobacteria</taxon>
        <taxon>Oceanospirillales</taxon>
        <taxon>Oceanospirillaceae</taxon>
        <taxon>Parathalassolituus</taxon>
    </lineage>
</organism>
<dbReference type="Pfam" id="PF08240">
    <property type="entry name" value="ADH_N"/>
    <property type="match status" value="1"/>
</dbReference>
<dbReference type="PANTHER" id="PTHR42683">
    <property type="entry name" value="ALDEHYDE REDUCTASE"/>
    <property type="match status" value="1"/>
</dbReference>
<dbReference type="InterPro" id="IPR013149">
    <property type="entry name" value="ADH-like_C"/>
</dbReference>
<dbReference type="RefSeq" id="WP_283173035.1">
    <property type="nucleotide sequence ID" value="NZ_JAPNOA010000019.1"/>
</dbReference>
<evidence type="ECO:0000256" key="2">
    <source>
        <dbReference type="ARBA" id="ARBA00008072"/>
    </source>
</evidence>
<dbReference type="GO" id="GO:0008270">
    <property type="term" value="F:zinc ion binding"/>
    <property type="evidence" value="ECO:0007669"/>
    <property type="project" value="InterPro"/>
</dbReference>
<protein>
    <recommendedName>
        <fullName evidence="7">alcohol dehydrogenase (NADP(+))</fullName>
        <ecNumber evidence="7">1.1.1.2</ecNumber>
    </recommendedName>
</protein>
<dbReference type="Pfam" id="PF00107">
    <property type="entry name" value="ADH_zinc_N"/>
    <property type="match status" value="1"/>
</dbReference>
<dbReference type="GO" id="GO:0008106">
    <property type="term" value="F:alcohol dehydrogenase (NADP+) activity"/>
    <property type="evidence" value="ECO:0007669"/>
    <property type="project" value="UniProtKB-EC"/>
</dbReference>
<dbReference type="SUPFAM" id="SSF50129">
    <property type="entry name" value="GroES-like"/>
    <property type="match status" value="1"/>
</dbReference>
<evidence type="ECO:0000259" key="9">
    <source>
        <dbReference type="SMART" id="SM00829"/>
    </source>
</evidence>
<dbReference type="CDD" id="cd05283">
    <property type="entry name" value="CAD1"/>
    <property type="match status" value="1"/>
</dbReference>
<keyword evidence="5" id="KW-0521">NADP</keyword>
<sequence>MIKAYAALAPGAELRSFEYNPGELGHDQVEIAVEYCGVCHSDLSMLDNQWGMTAYPFVPGHEVAGRISEVGSHVTAFKVGDRVGLGWNSGYCNQCACCMTGDHNLCSDAEGTIVGRHGGFADHVRAQATSVVKLPDDLPMDVAGPLFCGGVTVFNPILQYNLSPTSRVAVIGIGGLGHLALQFLRAWGCHVTAFTSSPDKHDELLALGAHATLDSRSKDALKAATGSFDLILSTVNVGLEWNRYINCLKPRGRLHFVGALMEPVQVNIFSLMAAQRSISSSPVGSPSTIATMLDFAVRHNIRPQIELFAMKDVNKALAHLRNGSPRYRIVLKHGELEEANADV</sequence>
<evidence type="ECO:0000256" key="6">
    <source>
        <dbReference type="ARBA" id="ARBA00023002"/>
    </source>
</evidence>
<dbReference type="InterPro" id="IPR002328">
    <property type="entry name" value="ADH_Zn_CS"/>
</dbReference>
<evidence type="ECO:0000256" key="5">
    <source>
        <dbReference type="ARBA" id="ARBA00022857"/>
    </source>
</evidence>
<dbReference type="PROSITE" id="PS00065">
    <property type="entry name" value="D_2_HYDROXYACID_DH_1"/>
    <property type="match status" value="1"/>
</dbReference>
<keyword evidence="6" id="KW-0560">Oxidoreductase</keyword>
<dbReference type="PROSITE" id="PS00059">
    <property type="entry name" value="ADH_ZINC"/>
    <property type="match status" value="1"/>
</dbReference>
<dbReference type="AlphaFoldDB" id="A0A9X3EC12"/>
<dbReference type="InterPro" id="IPR047109">
    <property type="entry name" value="CAD-like"/>
</dbReference>
<dbReference type="FunFam" id="3.90.180.10:FF:000018">
    <property type="entry name" value="NAD(P)-dependent alcohol dehydrogenase"/>
    <property type="match status" value="1"/>
</dbReference>
<dbReference type="SMART" id="SM00829">
    <property type="entry name" value="PKS_ER"/>
    <property type="match status" value="1"/>
</dbReference>
<evidence type="ECO:0000313" key="11">
    <source>
        <dbReference type="Proteomes" id="UP001150830"/>
    </source>
</evidence>
<keyword evidence="3 8" id="KW-0479">Metal-binding</keyword>
<evidence type="ECO:0000313" key="10">
    <source>
        <dbReference type="EMBL" id="MCY0964818.1"/>
    </source>
</evidence>
<comment type="similarity">
    <text evidence="2 8">Belongs to the zinc-containing alcohol dehydrogenase family.</text>
</comment>
<feature type="domain" description="Enoyl reductase (ER)" evidence="9">
    <location>
        <begin position="11"/>
        <end position="331"/>
    </location>
</feature>
<dbReference type="InterPro" id="IPR013154">
    <property type="entry name" value="ADH-like_N"/>
</dbReference>
<keyword evidence="11" id="KW-1185">Reference proteome</keyword>
<dbReference type="InterPro" id="IPR020843">
    <property type="entry name" value="ER"/>
</dbReference>